<evidence type="ECO:0000313" key="1">
    <source>
        <dbReference type="EMBL" id="TBU30281.1"/>
    </source>
</evidence>
<sequence>MTTTRLPTSHRYGQDSVVTIGDAFSQPHVMSCVCSVSHGHWTSSAAQTRGLCTRTRPYIPIYRYS</sequence>
<proteinExistence type="predicted"/>
<protein>
    <submittedName>
        <fullName evidence="1">Uncharacterized protein</fullName>
    </submittedName>
</protein>
<dbReference type="Proteomes" id="UP000292957">
    <property type="component" value="Unassembled WGS sequence"/>
</dbReference>
<gene>
    <name evidence="1" type="ORF">BD311DRAFT_235050</name>
</gene>
<name>A0A4Q9MV19_9APHY</name>
<dbReference type="AlphaFoldDB" id="A0A4Q9MV19"/>
<reference evidence="1" key="1">
    <citation type="submission" date="2019-01" db="EMBL/GenBank/DDBJ databases">
        <title>Draft genome sequences of three monokaryotic isolates of the white-rot basidiomycete fungus Dichomitus squalens.</title>
        <authorList>
            <consortium name="DOE Joint Genome Institute"/>
            <person name="Lopez S.C."/>
            <person name="Andreopoulos B."/>
            <person name="Pangilinan J."/>
            <person name="Lipzen A."/>
            <person name="Riley R."/>
            <person name="Ahrendt S."/>
            <person name="Ng V."/>
            <person name="Barry K."/>
            <person name="Daum C."/>
            <person name="Grigoriev I.V."/>
            <person name="Hilden K.S."/>
            <person name="Makela M.R."/>
            <person name="de Vries R.P."/>
        </authorList>
    </citation>
    <scope>NUCLEOTIDE SEQUENCE [LARGE SCALE GENOMIC DNA]</scope>
    <source>
        <strain evidence="1">OM18370.1</strain>
    </source>
</reference>
<organism evidence="1">
    <name type="scientific">Dichomitus squalens</name>
    <dbReference type="NCBI Taxonomy" id="114155"/>
    <lineage>
        <taxon>Eukaryota</taxon>
        <taxon>Fungi</taxon>
        <taxon>Dikarya</taxon>
        <taxon>Basidiomycota</taxon>
        <taxon>Agaricomycotina</taxon>
        <taxon>Agaricomycetes</taxon>
        <taxon>Polyporales</taxon>
        <taxon>Polyporaceae</taxon>
        <taxon>Dichomitus</taxon>
    </lineage>
</organism>
<accession>A0A4Q9MV19</accession>
<dbReference type="EMBL" id="ML143407">
    <property type="protein sequence ID" value="TBU30281.1"/>
    <property type="molecule type" value="Genomic_DNA"/>
</dbReference>